<evidence type="ECO:0000256" key="4">
    <source>
        <dbReference type="ARBA" id="ARBA00023316"/>
    </source>
</evidence>
<dbReference type="GO" id="GO:0008745">
    <property type="term" value="F:N-acetylmuramoyl-L-alanine amidase activity"/>
    <property type="evidence" value="ECO:0007669"/>
    <property type="project" value="UniProtKB-EC"/>
</dbReference>
<comment type="catalytic activity">
    <reaction evidence="1">
        <text>Hydrolyzes the link between N-acetylmuramoyl residues and L-amino acid residues in certain cell-wall glycopeptides.</text>
        <dbReference type="EC" id="3.5.1.28"/>
    </reaction>
</comment>
<evidence type="ECO:0000313" key="6">
    <source>
        <dbReference type="EMBL" id="QNN53255.1"/>
    </source>
</evidence>
<dbReference type="Pfam" id="PF01510">
    <property type="entry name" value="Amidase_2"/>
    <property type="match status" value="1"/>
</dbReference>
<gene>
    <name evidence="6" type="ORF">H9L09_01845</name>
</gene>
<dbReference type="PANTHER" id="PTHR30417">
    <property type="entry name" value="N-ACETYLMURAMOYL-L-ALANINE AMIDASE AMID"/>
    <property type="match status" value="1"/>
</dbReference>
<dbReference type="Proteomes" id="UP000515947">
    <property type="component" value="Chromosome"/>
</dbReference>
<evidence type="ECO:0000313" key="7">
    <source>
        <dbReference type="Proteomes" id="UP000515947"/>
    </source>
</evidence>
<dbReference type="KEGG" id="nmes:H9L09_01845"/>
<dbReference type="InterPro" id="IPR051206">
    <property type="entry name" value="NAMLAA_amidase_2"/>
</dbReference>
<dbReference type="FunFam" id="3.40.80.10:FF:000006">
    <property type="entry name" value="N-acetylmuramoyl-L-alanine amidase"/>
    <property type="match status" value="1"/>
</dbReference>
<protein>
    <recommendedName>
        <fullName evidence="2">N-acetylmuramoyl-L-alanine amidase</fullName>
        <ecNumber evidence="2">3.5.1.28</ecNumber>
    </recommendedName>
</protein>
<dbReference type="SUPFAM" id="SSF55846">
    <property type="entry name" value="N-acetylmuramoyl-L-alanine amidase-like"/>
    <property type="match status" value="1"/>
</dbReference>
<dbReference type="GO" id="GO:0009253">
    <property type="term" value="P:peptidoglycan catabolic process"/>
    <property type="evidence" value="ECO:0007669"/>
    <property type="project" value="InterPro"/>
</dbReference>
<evidence type="ECO:0000256" key="2">
    <source>
        <dbReference type="ARBA" id="ARBA00011901"/>
    </source>
</evidence>
<keyword evidence="7" id="KW-1185">Reference proteome</keyword>
<keyword evidence="3" id="KW-0378">Hydrolase</keyword>
<dbReference type="Gene3D" id="3.40.80.10">
    <property type="entry name" value="Peptidoglycan recognition protein-like"/>
    <property type="match status" value="1"/>
</dbReference>
<evidence type="ECO:0000256" key="3">
    <source>
        <dbReference type="ARBA" id="ARBA00022801"/>
    </source>
</evidence>
<evidence type="ECO:0000256" key="1">
    <source>
        <dbReference type="ARBA" id="ARBA00001561"/>
    </source>
</evidence>
<dbReference type="InterPro" id="IPR002502">
    <property type="entry name" value="Amidase_domain"/>
</dbReference>
<name>A0A7G9RCD0_9ACTN</name>
<dbReference type="EC" id="3.5.1.28" evidence="2"/>
<dbReference type="SMART" id="SM00644">
    <property type="entry name" value="Ami_2"/>
    <property type="match status" value="1"/>
</dbReference>
<dbReference type="EMBL" id="CP060713">
    <property type="protein sequence ID" value="QNN53255.1"/>
    <property type="molecule type" value="Genomic_DNA"/>
</dbReference>
<sequence>MGQRKPAMVWRPAAPTNYTDASRGRRKVNRIIIHVTQGSWAGSVNWFANPNAAVSAHYVVRSSDGKIAQCVKNQDIAWHAGNWDYNTRSIGIEHEGFVDDPAWFTEEMFRSSAKLVAYLHGQWGIPLDRDHIIGHNEVPGSSHTDPGEWWWWSHYMELVRHYWRT</sequence>
<dbReference type="PANTHER" id="PTHR30417:SF1">
    <property type="entry name" value="N-ACETYLMURAMOYL-L-ALANINE AMIDASE AMID"/>
    <property type="match status" value="1"/>
</dbReference>
<dbReference type="AlphaFoldDB" id="A0A7G9RCD0"/>
<keyword evidence="4" id="KW-0961">Cell wall biogenesis/degradation</keyword>
<dbReference type="InterPro" id="IPR036505">
    <property type="entry name" value="Amidase/PGRP_sf"/>
</dbReference>
<feature type="domain" description="N-acetylmuramoyl-L-alanine amidase" evidence="5">
    <location>
        <begin position="18"/>
        <end position="147"/>
    </location>
</feature>
<organism evidence="6 7">
    <name type="scientific">Nocardioides mesophilus</name>
    <dbReference type="NCBI Taxonomy" id="433659"/>
    <lineage>
        <taxon>Bacteria</taxon>
        <taxon>Bacillati</taxon>
        <taxon>Actinomycetota</taxon>
        <taxon>Actinomycetes</taxon>
        <taxon>Propionibacteriales</taxon>
        <taxon>Nocardioidaceae</taxon>
        <taxon>Nocardioides</taxon>
    </lineage>
</organism>
<dbReference type="GO" id="GO:0009254">
    <property type="term" value="P:peptidoglycan turnover"/>
    <property type="evidence" value="ECO:0007669"/>
    <property type="project" value="TreeGrafter"/>
</dbReference>
<dbReference type="GO" id="GO:0071555">
    <property type="term" value="P:cell wall organization"/>
    <property type="evidence" value="ECO:0007669"/>
    <property type="project" value="UniProtKB-KW"/>
</dbReference>
<accession>A0A7G9RCD0</accession>
<dbReference type="CDD" id="cd06583">
    <property type="entry name" value="PGRP"/>
    <property type="match status" value="1"/>
</dbReference>
<dbReference type="RefSeq" id="WP_187579097.1">
    <property type="nucleotide sequence ID" value="NZ_CP060713.1"/>
</dbReference>
<evidence type="ECO:0000259" key="5">
    <source>
        <dbReference type="SMART" id="SM00644"/>
    </source>
</evidence>
<proteinExistence type="predicted"/>
<reference evidence="6 7" key="1">
    <citation type="submission" date="2020-08" db="EMBL/GenBank/DDBJ databases">
        <title>Genome sequence of Nocardioides mesophilus KACC 16243T.</title>
        <authorList>
            <person name="Hyun D.-W."/>
            <person name="Bae J.-W."/>
        </authorList>
    </citation>
    <scope>NUCLEOTIDE SEQUENCE [LARGE SCALE GENOMIC DNA]</scope>
    <source>
        <strain evidence="6 7">KACC 16243</strain>
    </source>
</reference>